<evidence type="ECO:0008006" key="3">
    <source>
        <dbReference type="Google" id="ProtNLM"/>
    </source>
</evidence>
<proteinExistence type="predicted"/>
<evidence type="ECO:0000313" key="1">
    <source>
        <dbReference type="EMBL" id="VDL63567.1"/>
    </source>
</evidence>
<organism evidence="1 2">
    <name type="scientific">Hymenolepis diminuta</name>
    <name type="common">Rat tapeworm</name>
    <dbReference type="NCBI Taxonomy" id="6216"/>
    <lineage>
        <taxon>Eukaryota</taxon>
        <taxon>Metazoa</taxon>
        <taxon>Spiralia</taxon>
        <taxon>Lophotrochozoa</taxon>
        <taxon>Platyhelminthes</taxon>
        <taxon>Cestoda</taxon>
        <taxon>Eucestoda</taxon>
        <taxon>Cyclophyllidea</taxon>
        <taxon>Hymenolepididae</taxon>
        <taxon>Hymenolepis</taxon>
    </lineage>
</organism>
<dbReference type="InterPro" id="IPR003961">
    <property type="entry name" value="FN3_dom"/>
</dbReference>
<dbReference type="EMBL" id="UYSG01011766">
    <property type="protein sequence ID" value="VDL63567.1"/>
    <property type="molecule type" value="Genomic_DNA"/>
</dbReference>
<sequence>MRDISLHPVAPNMVELTWQYSYLSDEEVQKYKIIYTYGKETLSVSVTGSSRVNLTIEDGAMGIEAQVTLIEEQDTEDIEIFSSEPVFLELSDDGEFEFIVIYRLKILNCLFLVLGPNIPIYVTLSGKSTDRAVLSWLPPRNDDLKNKKYEVLYNFDNDNEFNIRQTEQTEEVIEIPEGNSILKAAVGVVPEQVEDPDAKQVPTVYSSFKYLDLRGRDSLPLMKRHDLIIHTNKSSYYFIMVPHV</sequence>
<name>A0A3P7BQE8_HYMDI</name>
<gene>
    <name evidence="1" type="ORF">HDID_LOCUS10563</name>
</gene>
<dbReference type="CDD" id="cd00063">
    <property type="entry name" value="FN3"/>
    <property type="match status" value="1"/>
</dbReference>
<accession>A0A3P7BQE8</accession>
<dbReference type="OrthoDB" id="10600819at2759"/>
<dbReference type="Proteomes" id="UP000274504">
    <property type="component" value="Unassembled WGS sequence"/>
</dbReference>
<dbReference type="InterPro" id="IPR036116">
    <property type="entry name" value="FN3_sf"/>
</dbReference>
<dbReference type="AlphaFoldDB" id="A0A3P7BQE8"/>
<evidence type="ECO:0000313" key="2">
    <source>
        <dbReference type="Proteomes" id="UP000274504"/>
    </source>
</evidence>
<protein>
    <recommendedName>
        <fullName evidence="3">Fibronectin type-III domain-containing protein</fullName>
    </recommendedName>
</protein>
<reference evidence="1 2" key="1">
    <citation type="submission" date="2018-11" db="EMBL/GenBank/DDBJ databases">
        <authorList>
            <consortium name="Pathogen Informatics"/>
        </authorList>
    </citation>
    <scope>NUCLEOTIDE SEQUENCE [LARGE SCALE GENOMIC DNA]</scope>
</reference>
<dbReference type="SUPFAM" id="SSF49265">
    <property type="entry name" value="Fibronectin type III"/>
    <property type="match status" value="1"/>
</dbReference>